<accession>A0A2T0MGJ1</accession>
<dbReference type="InterPro" id="IPR020891">
    <property type="entry name" value="UPF0758_CS"/>
</dbReference>
<evidence type="ECO:0000313" key="8">
    <source>
        <dbReference type="Proteomes" id="UP000237640"/>
    </source>
</evidence>
<evidence type="ECO:0000259" key="6">
    <source>
        <dbReference type="PROSITE" id="PS50249"/>
    </source>
</evidence>
<dbReference type="OrthoDB" id="9804482at2"/>
<dbReference type="CDD" id="cd08071">
    <property type="entry name" value="MPN_DUF2466"/>
    <property type="match status" value="1"/>
</dbReference>
<keyword evidence="2" id="KW-0479">Metal-binding</keyword>
<dbReference type="GO" id="GO:0046872">
    <property type="term" value="F:metal ion binding"/>
    <property type="evidence" value="ECO:0007669"/>
    <property type="project" value="UniProtKB-KW"/>
</dbReference>
<dbReference type="Gene3D" id="3.40.140.10">
    <property type="entry name" value="Cytidine Deaminase, domain 2"/>
    <property type="match status" value="1"/>
</dbReference>
<dbReference type="InterPro" id="IPR025657">
    <property type="entry name" value="RadC_JAB"/>
</dbReference>
<gene>
    <name evidence="7" type="ORF">CLV81_0671</name>
</gene>
<name>A0A2T0MGJ1_9FLAO</name>
<evidence type="ECO:0000256" key="1">
    <source>
        <dbReference type="ARBA" id="ARBA00022670"/>
    </source>
</evidence>
<feature type="domain" description="MPN" evidence="6">
    <location>
        <begin position="12"/>
        <end position="135"/>
    </location>
</feature>
<dbReference type="PANTHER" id="PTHR30471">
    <property type="entry name" value="DNA REPAIR PROTEIN RADC"/>
    <property type="match status" value="1"/>
</dbReference>
<protein>
    <submittedName>
        <fullName evidence="7">RadC-like JAB domain-containing protein</fullName>
    </submittedName>
</protein>
<evidence type="ECO:0000256" key="4">
    <source>
        <dbReference type="ARBA" id="ARBA00022833"/>
    </source>
</evidence>
<dbReference type="InterPro" id="IPR001405">
    <property type="entry name" value="UPF0758"/>
</dbReference>
<evidence type="ECO:0000256" key="2">
    <source>
        <dbReference type="ARBA" id="ARBA00022723"/>
    </source>
</evidence>
<dbReference type="Proteomes" id="UP000237640">
    <property type="component" value="Unassembled WGS sequence"/>
</dbReference>
<reference evidence="7 8" key="1">
    <citation type="submission" date="2018-03" db="EMBL/GenBank/DDBJ databases">
        <title>Genomic Encyclopedia of Archaeal and Bacterial Type Strains, Phase II (KMG-II): from individual species to whole genera.</title>
        <authorList>
            <person name="Goeker M."/>
        </authorList>
    </citation>
    <scope>NUCLEOTIDE SEQUENCE [LARGE SCALE GENOMIC DNA]</scope>
    <source>
        <strain evidence="7 8">DSM 25027</strain>
    </source>
</reference>
<dbReference type="PROSITE" id="PS01302">
    <property type="entry name" value="UPF0758"/>
    <property type="match status" value="1"/>
</dbReference>
<dbReference type="PROSITE" id="PS50249">
    <property type="entry name" value="MPN"/>
    <property type="match status" value="1"/>
</dbReference>
<keyword evidence="1" id="KW-0645">Protease</keyword>
<keyword evidence="5" id="KW-0482">Metalloprotease</keyword>
<dbReference type="GO" id="GO:0008237">
    <property type="term" value="F:metallopeptidase activity"/>
    <property type="evidence" value="ECO:0007669"/>
    <property type="project" value="UniProtKB-KW"/>
</dbReference>
<keyword evidence="8" id="KW-1185">Reference proteome</keyword>
<dbReference type="PANTHER" id="PTHR30471:SF3">
    <property type="entry name" value="UPF0758 PROTEIN YEES-RELATED"/>
    <property type="match status" value="1"/>
</dbReference>
<evidence type="ECO:0000256" key="3">
    <source>
        <dbReference type="ARBA" id="ARBA00022801"/>
    </source>
</evidence>
<evidence type="ECO:0000313" key="7">
    <source>
        <dbReference type="EMBL" id="PRX56674.1"/>
    </source>
</evidence>
<dbReference type="EMBL" id="PVYX01000001">
    <property type="protein sequence ID" value="PRX56674.1"/>
    <property type="molecule type" value="Genomic_DNA"/>
</dbReference>
<proteinExistence type="predicted"/>
<organism evidence="7 8">
    <name type="scientific">Flagellimonas meridianipacifica</name>
    <dbReference type="NCBI Taxonomy" id="1080225"/>
    <lineage>
        <taxon>Bacteria</taxon>
        <taxon>Pseudomonadati</taxon>
        <taxon>Bacteroidota</taxon>
        <taxon>Flavobacteriia</taxon>
        <taxon>Flavobacteriales</taxon>
        <taxon>Flavobacteriaceae</taxon>
        <taxon>Flagellimonas</taxon>
    </lineage>
</organism>
<dbReference type="AlphaFoldDB" id="A0A2T0MGJ1"/>
<keyword evidence="3" id="KW-0378">Hydrolase</keyword>
<dbReference type="SUPFAM" id="SSF102712">
    <property type="entry name" value="JAB1/MPN domain"/>
    <property type="match status" value="1"/>
</dbReference>
<dbReference type="Pfam" id="PF04002">
    <property type="entry name" value="RadC"/>
    <property type="match status" value="1"/>
</dbReference>
<dbReference type="InterPro" id="IPR037518">
    <property type="entry name" value="MPN"/>
</dbReference>
<dbReference type="GO" id="GO:0006508">
    <property type="term" value="P:proteolysis"/>
    <property type="evidence" value="ECO:0007669"/>
    <property type="project" value="UniProtKB-KW"/>
</dbReference>
<comment type="caution">
    <text evidence="7">The sequence shown here is derived from an EMBL/GenBank/DDBJ whole genome shotgun (WGS) entry which is preliminary data.</text>
</comment>
<dbReference type="RefSeq" id="WP_106143625.1">
    <property type="nucleotide sequence ID" value="NZ_PVYX01000001.1"/>
</dbReference>
<keyword evidence="4" id="KW-0862">Zinc</keyword>
<sequence length="135" mass="15535">MTVRLPKGEDRNISDTEDIARIMQKVLRRQNKLHRNKEYFWTIGLNTSNDIEYIELVTIGSNNRMILVPVDVFSFTVAKKCKKIIFCHNHPSGNLVPSRADIEFTRDMDKAAGLLGIVMLDHLIISEEDYSTIEI</sequence>
<evidence type="ECO:0000256" key="5">
    <source>
        <dbReference type="ARBA" id="ARBA00023049"/>
    </source>
</evidence>